<dbReference type="OrthoDB" id="87818at2"/>
<comment type="caution">
    <text evidence="1">The sequence shown here is derived from an EMBL/GenBank/DDBJ whole genome shotgun (WGS) entry which is preliminary data.</text>
</comment>
<evidence type="ECO:0008006" key="3">
    <source>
        <dbReference type="Google" id="ProtNLM"/>
    </source>
</evidence>
<accession>A0A0M4SD33</accession>
<gene>
    <name evidence="1" type="ORF">RO03_09550</name>
</gene>
<organism evidence="1 2">
    <name type="scientific">Fusobacterium nucleatum subsp. nucleatum</name>
    <dbReference type="NCBI Taxonomy" id="76856"/>
    <lineage>
        <taxon>Bacteria</taxon>
        <taxon>Fusobacteriati</taxon>
        <taxon>Fusobacteriota</taxon>
        <taxon>Fusobacteriia</taxon>
        <taxon>Fusobacteriales</taxon>
        <taxon>Fusobacteriaceae</taxon>
        <taxon>Fusobacterium</taxon>
    </lineage>
</organism>
<protein>
    <recommendedName>
        <fullName evidence="3">Tetratricopeptide repeat family protein</fullName>
    </recommendedName>
</protein>
<dbReference type="InterPro" id="IPR011990">
    <property type="entry name" value="TPR-like_helical_dom_sf"/>
</dbReference>
<evidence type="ECO:0000313" key="2">
    <source>
        <dbReference type="Proteomes" id="UP000054800"/>
    </source>
</evidence>
<dbReference type="PATRIC" id="fig|76856.3.peg.1857"/>
<sequence>MLRDDNNFLEKKDIFEQGILALHFDRPLEALKYLLLLEEEKNSAVSFNIALCYLKSQKYETVLFYLEKALAETKRNRSIEISKDNYPELLTFEEENDAYTKPMLYLTPLQFPDLAREQILRLMVDILFILEKKEEMYKTINSLKNKNYKNVKDKIKRS</sequence>
<proteinExistence type="predicted"/>
<dbReference type="Gene3D" id="1.25.40.10">
    <property type="entry name" value="Tetratricopeptide repeat domain"/>
    <property type="match status" value="1"/>
</dbReference>
<name>A0A0M4SD33_FUSNC</name>
<dbReference type="EMBL" id="LMVH01000001">
    <property type="protein sequence ID" value="KUL99722.1"/>
    <property type="molecule type" value="Genomic_DNA"/>
</dbReference>
<evidence type="ECO:0000313" key="1">
    <source>
        <dbReference type="EMBL" id="KUL99722.1"/>
    </source>
</evidence>
<dbReference type="GeneID" id="79783198"/>
<dbReference type="AlphaFoldDB" id="A0A0M4SD33"/>
<reference evidence="1 2" key="1">
    <citation type="submission" date="2015-10" db="EMBL/GenBank/DDBJ databases">
        <authorList>
            <person name="Gilbert D.G."/>
        </authorList>
    </citation>
    <scope>NUCLEOTIDE SEQUENCE [LARGE SCALE GENOMIC DNA]</scope>
    <source>
        <strain evidence="1 2">ChDC F311</strain>
    </source>
</reference>
<dbReference type="Proteomes" id="UP000054800">
    <property type="component" value="Unassembled WGS sequence"/>
</dbReference>
<dbReference type="RefSeq" id="WP_011016209.1">
    <property type="nucleotide sequence ID" value="NZ_CP022122.1"/>
</dbReference>